<evidence type="ECO:0000259" key="4">
    <source>
        <dbReference type="Pfam" id="PF01515"/>
    </source>
</evidence>
<dbReference type="AlphaFoldDB" id="A0A517VKS3"/>
<dbReference type="PANTHER" id="PTHR43356">
    <property type="entry name" value="PHOSPHATE ACETYLTRANSFERASE"/>
    <property type="match status" value="1"/>
</dbReference>
<dbReference type="PANTHER" id="PTHR43356:SF2">
    <property type="entry name" value="PHOSPHATE ACETYLTRANSFERASE"/>
    <property type="match status" value="1"/>
</dbReference>
<dbReference type="OrthoDB" id="9774179at2"/>
<proteinExistence type="inferred from homology"/>
<accession>A0A517VKS3</accession>
<dbReference type="InterPro" id="IPR050500">
    <property type="entry name" value="Phos_Acetyltrans/Butyryltrans"/>
</dbReference>
<comment type="similarity">
    <text evidence="1">Belongs to the phosphate acetyltransferase and butyryltransferase family.</text>
</comment>
<keyword evidence="6" id="KW-1185">Reference proteome</keyword>
<dbReference type="Gene3D" id="3.40.718.10">
    <property type="entry name" value="Isopropylmalate Dehydrogenase"/>
    <property type="match status" value="1"/>
</dbReference>
<dbReference type="EMBL" id="CP036343">
    <property type="protein sequence ID" value="QDT93619.1"/>
    <property type="molecule type" value="Genomic_DNA"/>
</dbReference>
<evidence type="ECO:0000256" key="3">
    <source>
        <dbReference type="ARBA" id="ARBA00023315"/>
    </source>
</evidence>
<dbReference type="KEGG" id="gax:Pan161_53000"/>
<dbReference type="InterPro" id="IPR002505">
    <property type="entry name" value="PTA_PTB"/>
</dbReference>
<name>A0A517VKS3_9PLAN</name>
<keyword evidence="2 5" id="KW-0808">Transferase</keyword>
<dbReference type="Proteomes" id="UP000316855">
    <property type="component" value="Chromosome"/>
</dbReference>
<evidence type="ECO:0000256" key="2">
    <source>
        <dbReference type="ARBA" id="ARBA00022679"/>
    </source>
</evidence>
<gene>
    <name evidence="5" type="primary">pta</name>
    <name evidence="5" type="ORF">Pan161_53000</name>
</gene>
<dbReference type="PIRSF" id="PIRSF000428">
    <property type="entry name" value="P_Ac_trans"/>
    <property type="match status" value="1"/>
</dbReference>
<keyword evidence="3 5" id="KW-0012">Acyltransferase</keyword>
<evidence type="ECO:0000313" key="6">
    <source>
        <dbReference type="Proteomes" id="UP000316855"/>
    </source>
</evidence>
<protein>
    <submittedName>
        <fullName evidence="5">Phosphate acetyltransferase</fullName>
        <ecNumber evidence="5">2.3.1.8</ecNumber>
    </submittedName>
</protein>
<reference evidence="5 6" key="1">
    <citation type="submission" date="2019-02" db="EMBL/GenBank/DDBJ databases">
        <title>Deep-cultivation of Planctomycetes and their phenomic and genomic characterization uncovers novel biology.</title>
        <authorList>
            <person name="Wiegand S."/>
            <person name="Jogler M."/>
            <person name="Boedeker C."/>
            <person name="Pinto D."/>
            <person name="Vollmers J."/>
            <person name="Rivas-Marin E."/>
            <person name="Kohn T."/>
            <person name="Peeters S.H."/>
            <person name="Heuer A."/>
            <person name="Rast P."/>
            <person name="Oberbeckmann S."/>
            <person name="Bunk B."/>
            <person name="Jeske O."/>
            <person name="Meyerdierks A."/>
            <person name="Storesund J.E."/>
            <person name="Kallscheuer N."/>
            <person name="Luecker S."/>
            <person name="Lage O.M."/>
            <person name="Pohl T."/>
            <person name="Merkel B.J."/>
            <person name="Hornburger P."/>
            <person name="Mueller R.-W."/>
            <person name="Bruemmer F."/>
            <person name="Labrenz M."/>
            <person name="Spormann A.M."/>
            <person name="Op den Camp H."/>
            <person name="Overmann J."/>
            <person name="Amann R."/>
            <person name="Jetten M.S.M."/>
            <person name="Mascher T."/>
            <person name="Medema M.H."/>
            <person name="Devos D.P."/>
            <person name="Kaster A.-K."/>
            <person name="Ovreas L."/>
            <person name="Rohde M."/>
            <person name="Galperin M.Y."/>
            <person name="Jogler C."/>
        </authorList>
    </citation>
    <scope>NUCLEOTIDE SEQUENCE [LARGE SCALE GENOMIC DNA]</scope>
    <source>
        <strain evidence="5 6">Pan161</strain>
    </source>
</reference>
<dbReference type="EC" id="2.3.1.8" evidence="5"/>
<dbReference type="InterPro" id="IPR012147">
    <property type="entry name" value="P_Ac_Bu_trans"/>
</dbReference>
<sequence>MSDKLQKLIERATQFPPLSMAVVDVGERHVMEGVAQALERGLIEPVFVGIRQRIEQTAEQVGVRLDGYRIVEAIHEEDAARQGVELAAAGEVTGLMKGWLHTDVLIHPVLARLRTERRLSHVFVVELASYHKLLFVTDAAINIEPALSQKAAIVQNAVDLARVLGVSQPKVAALSAVEVVKPEIASTVEAACLSKMAQRGQIRHALVDGPLAFDNAISREAAETKQIESDVAGDVDILLAPDMNSGNILAKDLEYLAGAVLAGVVIGAKVPIVLPSRSDPPAARLASVAVASIMHQCWTEVANE</sequence>
<feature type="domain" description="Phosphate acetyl/butaryl transferase" evidence="4">
    <location>
        <begin position="78"/>
        <end position="280"/>
    </location>
</feature>
<dbReference type="GO" id="GO:0008959">
    <property type="term" value="F:phosphate acetyltransferase activity"/>
    <property type="evidence" value="ECO:0007669"/>
    <property type="project" value="UniProtKB-EC"/>
</dbReference>
<dbReference type="NCBIfam" id="NF006045">
    <property type="entry name" value="PRK08190.1"/>
    <property type="match status" value="1"/>
</dbReference>
<organism evidence="5 6">
    <name type="scientific">Gimesia algae</name>
    <dbReference type="NCBI Taxonomy" id="2527971"/>
    <lineage>
        <taxon>Bacteria</taxon>
        <taxon>Pseudomonadati</taxon>
        <taxon>Planctomycetota</taxon>
        <taxon>Planctomycetia</taxon>
        <taxon>Planctomycetales</taxon>
        <taxon>Planctomycetaceae</taxon>
        <taxon>Gimesia</taxon>
    </lineage>
</organism>
<evidence type="ECO:0000313" key="5">
    <source>
        <dbReference type="EMBL" id="QDT93619.1"/>
    </source>
</evidence>
<dbReference type="SUPFAM" id="SSF53659">
    <property type="entry name" value="Isocitrate/Isopropylmalate dehydrogenase-like"/>
    <property type="match status" value="1"/>
</dbReference>
<dbReference type="Pfam" id="PF01515">
    <property type="entry name" value="PTA_PTB"/>
    <property type="match status" value="1"/>
</dbReference>
<evidence type="ECO:0000256" key="1">
    <source>
        <dbReference type="ARBA" id="ARBA00005656"/>
    </source>
</evidence>
<dbReference type="RefSeq" id="WP_145231606.1">
    <property type="nucleotide sequence ID" value="NZ_CP036343.1"/>
</dbReference>